<dbReference type="Pfam" id="PF16670">
    <property type="entry name" value="PI-PLC-C1"/>
    <property type="match status" value="1"/>
</dbReference>
<dbReference type="Gene3D" id="3.20.20.190">
    <property type="entry name" value="Phosphatidylinositol (PI) phosphodiesterase"/>
    <property type="match status" value="1"/>
</dbReference>
<gene>
    <name evidence="1" type="ORF">AABD74_18835</name>
</gene>
<evidence type="ECO:0000313" key="1">
    <source>
        <dbReference type="EMBL" id="WYZ19213.1"/>
    </source>
</evidence>
<proteinExistence type="predicted"/>
<dbReference type="PROSITE" id="PS50007">
    <property type="entry name" value="PIPLC_X_DOMAIN"/>
    <property type="match status" value="1"/>
</dbReference>
<evidence type="ECO:0000313" key="2">
    <source>
        <dbReference type="Proteomes" id="UP001623852"/>
    </source>
</evidence>
<protein>
    <submittedName>
        <fullName evidence="1">Ca2+-dependent phosphoinositide-specific phospholipase C</fullName>
        <ecNumber evidence="1">3.1.4.11</ecNumber>
    </submittedName>
</protein>
<dbReference type="RefSeq" id="WP_232680293.1">
    <property type="nucleotide sequence ID" value="NZ_CP150845.1"/>
</dbReference>
<dbReference type="InterPro" id="IPR032075">
    <property type="entry name" value="PI-PLC-C1"/>
</dbReference>
<dbReference type="GO" id="GO:0004435">
    <property type="term" value="F:phosphatidylinositol-4,5-bisphosphate phospholipase C activity"/>
    <property type="evidence" value="ECO:0007669"/>
    <property type="project" value="UniProtKB-EC"/>
</dbReference>
<organism evidence="1 2">
    <name type="scientific">Flavobacterium soyae</name>
    <dbReference type="NCBI Taxonomy" id="2903098"/>
    <lineage>
        <taxon>Bacteria</taxon>
        <taxon>Pseudomonadati</taxon>
        <taxon>Bacteroidota</taxon>
        <taxon>Flavobacteriia</taxon>
        <taxon>Flavobacteriales</taxon>
        <taxon>Flavobacteriaceae</taxon>
        <taxon>Flavobacterium</taxon>
    </lineage>
</organism>
<keyword evidence="2" id="KW-1185">Reference proteome</keyword>
<dbReference type="EMBL" id="CP150845">
    <property type="protein sequence ID" value="WYZ19213.1"/>
    <property type="molecule type" value="Genomic_DNA"/>
</dbReference>
<dbReference type="InterPro" id="IPR017946">
    <property type="entry name" value="PLC-like_Pdiesterase_TIM-brl"/>
</dbReference>
<reference evidence="1 2" key="1">
    <citation type="submission" date="2024-03" db="EMBL/GenBank/DDBJ databases">
        <title>Flavobacterium soyae.</title>
        <authorList>
            <person name="Zheng W."/>
        </authorList>
    </citation>
    <scope>NUCLEOTIDE SEQUENCE [LARGE SCALE GENOMIC DNA]</scope>
    <source>
        <strain evidence="1 2">55</strain>
    </source>
</reference>
<sequence length="275" mass="31938">MEIKDRLYNQIQIKASHNSYVDALPLLSTQLSFNASDPAKDGCLGLELDIWRHSTKYTPYKSINEGYFTVSHSNGRQIKLKYFLDILKIWHEVDKLHYPVFITLDIKSYEGKYDQFHEEIDTYLQQYFGDDKIFMPNAMMPDKNAGLYDNARVYGWPKIENMPGKFIFCLSGRKSWRKKYSNTDILDRRCFSDMDYNDNKDINNIVVVNMTKSEGLKYAYTTPTVRISRVYGVNKKEDWDTILKNNHSVISTDKVEGTTWAKVSDSAPIKIKGGV</sequence>
<accession>A0ABZ2UDF3</accession>
<dbReference type="EC" id="3.1.4.11" evidence="1"/>
<keyword evidence="1" id="KW-0378">Hydrolase</keyword>
<name>A0ABZ2UDF3_9FLAO</name>
<dbReference type="Proteomes" id="UP001623852">
    <property type="component" value="Chromosome"/>
</dbReference>
<dbReference type="SUPFAM" id="SSF51695">
    <property type="entry name" value="PLC-like phosphodiesterases"/>
    <property type="match status" value="1"/>
</dbReference>